<accession>A0A1M7MDZ6</accession>
<feature type="short sequence motif" description="DGA/G" evidence="2">
    <location>
        <begin position="193"/>
        <end position="195"/>
    </location>
</feature>
<feature type="active site" description="Nucleophile" evidence="2">
    <location>
        <position position="48"/>
    </location>
</feature>
<dbReference type="STRING" id="946677.SAMN05444484_11250"/>
<dbReference type="Pfam" id="PF01734">
    <property type="entry name" value="Patatin"/>
    <property type="match status" value="1"/>
</dbReference>
<dbReference type="GO" id="GO:0016042">
    <property type="term" value="P:lipid catabolic process"/>
    <property type="evidence" value="ECO:0007669"/>
    <property type="project" value="UniProtKB-UniRule"/>
</dbReference>
<feature type="domain" description="PNPLA" evidence="3">
    <location>
        <begin position="14"/>
        <end position="206"/>
    </location>
</feature>
<gene>
    <name evidence="4" type="ORF">SAMN05444484_11250</name>
</gene>
<evidence type="ECO:0000313" key="5">
    <source>
        <dbReference type="Proteomes" id="UP000184028"/>
    </source>
</evidence>
<dbReference type="GO" id="GO:0016787">
    <property type="term" value="F:hydrolase activity"/>
    <property type="evidence" value="ECO:0007669"/>
    <property type="project" value="UniProtKB-UniRule"/>
</dbReference>
<organism evidence="4 5">
    <name type="scientific">Flavobacterium chilense</name>
    <dbReference type="NCBI Taxonomy" id="946677"/>
    <lineage>
        <taxon>Bacteria</taxon>
        <taxon>Pseudomonadati</taxon>
        <taxon>Bacteroidota</taxon>
        <taxon>Flavobacteriia</taxon>
        <taxon>Flavobacteriales</taxon>
        <taxon>Flavobacteriaceae</taxon>
        <taxon>Flavobacterium</taxon>
    </lineage>
</organism>
<feature type="active site" description="Proton acceptor" evidence="2">
    <location>
        <position position="193"/>
    </location>
</feature>
<dbReference type="Proteomes" id="UP000184028">
    <property type="component" value="Unassembled WGS sequence"/>
</dbReference>
<dbReference type="InterPro" id="IPR016035">
    <property type="entry name" value="Acyl_Trfase/lysoPLipase"/>
</dbReference>
<dbReference type="SUPFAM" id="SSF52151">
    <property type="entry name" value="FabD/lysophospholipase-like"/>
    <property type="match status" value="1"/>
</dbReference>
<dbReference type="PROSITE" id="PS51635">
    <property type="entry name" value="PNPLA"/>
    <property type="match status" value="1"/>
</dbReference>
<keyword evidence="2" id="KW-0442">Lipid degradation</keyword>
<evidence type="ECO:0000313" key="4">
    <source>
        <dbReference type="EMBL" id="SHM89055.1"/>
    </source>
</evidence>
<name>A0A1M7MDZ6_9FLAO</name>
<keyword evidence="5" id="KW-1185">Reference proteome</keyword>
<dbReference type="InterPro" id="IPR002641">
    <property type="entry name" value="PNPLA_dom"/>
</dbReference>
<evidence type="ECO:0000256" key="2">
    <source>
        <dbReference type="PROSITE-ProRule" id="PRU01161"/>
    </source>
</evidence>
<evidence type="ECO:0000256" key="1">
    <source>
        <dbReference type="ARBA" id="ARBA00023098"/>
    </source>
</evidence>
<keyword evidence="1 2" id="KW-0443">Lipid metabolism</keyword>
<dbReference type="Gene3D" id="3.40.1090.10">
    <property type="entry name" value="Cytosolic phospholipase A2 catalytic domain"/>
    <property type="match status" value="1"/>
</dbReference>
<feature type="short sequence motif" description="GXGXXG" evidence="2">
    <location>
        <begin position="18"/>
        <end position="23"/>
    </location>
</feature>
<evidence type="ECO:0000259" key="3">
    <source>
        <dbReference type="PROSITE" id="PS51635"/>
    </source>
</evidence>
<keyword evidence="2" id="KW-0378">Hydrolase</keyword>
<dbReference type="RefSeq" id="WP_245805419.1">
    <property type="nucleotide sequence ID" value="NZ_FRBT01000012.1"/>
</dbReference>
<proteinExistence type="predicted"/>
<dbReference type="AlphaFoldDB" id="A0A1M7MDZ6"/>
<dbReference type="EMBL" id="FRBT01000012">
    <property type="protein sequence ID" value="SHM89055.1"/>
    <property type="molecule type" value="Genomic_DNA"/>
</dbReference>
<feature type="short sequence motif" description="GXSXG" evidence="2">
    <location>
        <begin position="46"/>
        <end position="50"/>
    </location>
</feature>
<sequence length="314" mass="35346">MQVIEKNKKNMKALVISGGGSNGAFAGGIAEYLIKEKKRNYDLFIGTSSGGLLIPLLSIGETEKIKSIYTSVTQKDIFSISPFKIKKKNGIYKTSINFFNVFCCMILKRQKTFGESGSLRKLIETTITKEDYEKIKNSKREVMVCVANITLNKLEYKSIHDCSYGDFCDWMWVSANLVPFMSLVKKEGNEYGDGGMGDLIPIQQAINQGAKEVDVIVLRPNKITVKSEFVQNGLDLIMKIFHFMLYQIGVNNIMVGQLKSQNHGVAINFYYASRMLTENPLIFDPEQMTSLWQEGFNCAKENNPVCCLINSKPN</sequence>
<reference evidence="5" key="1">
    <citation type="submission" date="2016-11" db="EMBL/GenBank/DDBJ databases">
        <authorList>
            <person name="Varghese N."/>
            <person name="Submissions S."/>
        </authorList>
    </citation>
    <scope>NUCLEOTIDE SEQUENCE [LARGE SCALE GENOMIC DNA]</scope>
    <source>
        <strain evidence="5">DSM 24724</strain>
    </source>
</reference>
<protein>
    <submittedName>
        <fullName evidence="4">Patatin-like phospholipase</fullName>
    </submittedName>
</protein>